<proteinExistence type="predicted"/>
<organism evidence="1">
    <name type="scientific">marine sediment metagenome</name>
    <dbReference type="NCBI Taxonomy" id="412755"/>
    <lineage>
        <taxon>unclassified sequences</taxon>
        <taxon>metagenomes</taxon>
        <taxon>ecological metagenomes</taxon>
    </lineage>
</organism>
<sequence length="188" mass="21739">MSKNKKQPLSSLGRFVNFPSTIIHGTVKIRHKTSNTRLQRIIAEVLRDLNGYTVPQVLSIASLSGTHKGEVAFEVGVADGLDFKYMDVETFSELVRPLKSRKAFKVLDVLIIVLYHYTKNGKKIPLNFDHHLLRFTFKKGEFNAYLFHMKGIRRMPLDDLLHQIIDRIKGKMTKNQLKTFHIESFRTL</sequence>
<reference evidence="1" key="1">
    <citation type="journal article" date="2014" name="Front. Microbiol.">
        <title>High frequency of phylogenetically diverse reductive dehalogenase-homologous genes in deep subseafloor sedimentary metagenomes.</title>
        <authorList>
            <person name="Kawai M."/>
            <person name="Futagami T."/>
            <person name="Toyoda A."/>
            <person name="Takaki Y."/>
            <person name="Nishi S."/>
            <person name="Hori S."/>
            <person name="Arai W."/>
            <person name="Tsubouchi T."/>
            <person name="Morono Y."/>
            <person name="Uchiyama I."/>
            <person name="Ito T."/>
            <person name="Fujiyama A."/>
            <person name="Inagaki F."/>
            <person name="Takami H."/>
        </authorList>
    </citation>
    <scope>NUCLEOTIDE SEQUENCE</scope>
    <source>
        <strain evidence="1">Expedition CK06-06</strain>
    </source>
</reference>
<accession>X1CSG3</accession>
<gene>
    <name evidence="1" type="ORF">S01H4_50995</name>
</gene>
<comment type="caution">
    <text evidence="1">The sequence shown here is derived from an EMBL/GenBank/DDBJ whole genome shotgun (WGS) entry which is preliminary data.</text>
</comment>
<dbReference type="EMBL" id="BART01029002">
    <property type="protein sequence ID" value="GAG95902.1"/>
    <property type="molecule type" value="Genomic_DNA"/>
</dbReference>
<dbReference type="AlphaFoldDB" id="X1CSG3"/>
<protein>
    <submittedName>
        <fullName evidence="1">Uncharacterized protein</fullName>
    </submittedName>
</protein>
<name>X1CSG3_9ZZZZ</name>
<evidence type="ECO:0000313" key="1">
    <source>
        <dbReference type="EMBL" id="GAG95902.1"/>
    </source>
</evidence>